<organism evidence="13 14">
    <name type="scientific">Candidatus Buchananbacteria bacterium RBG_13_36_9</name>
    <dbReference type="NCBI Taxonomy" id="1797530"/>
    <lineage>
        <taxon>Bacteria</taxon>
        <taxon>Candidatus Buchananiibacteriota</taxon>
    </lineage>
</organism>
<evidence type="ECO:0000256" key="6">
    <source>
        <dbReference type="ARBA" id="ARBA00022777"/>
    </source>
</evidence>
<evidence type="ECO:0000256" key="2">
    <source>
        <dbReference type="ARBA" id="ARBA00022679"/>
    </source>
</evidence>
<evidence type="ECO:0000256" key="7">
    <source>
        <dbReference type="ARBA" id="ARBA00022840"/>
    </source>
</evidence>
<dbReference type="AlphaFoldDB" id="A0A1G1XPU6"/>
<dbReference type="PANTHER" id="PTHR10210:SF32">
    <property type="entry name" value="RIBOSE-PHOSPHATE PYROPHOSPHOKINASE 2"/>
    <property type="match status" value="1"/>
</dbReference>
<dbReference type="InterPro" id="IPR029057">
    <property type="entry name" value="PRTase-like"/>
</dbReference>
<dbReference type="Gene3D" id="3.40.50.2020">
    <property type="match status" value="2"/>
</dbReference>
<evidence type="ECO:0000256" key="3">
    <source>
        <dbReference type="ARBA" id="ARBA00022723"/>
    </source>
</evidence>
<dbReference type="SMART" id="SM01400">
    <property type="entry name" value="Pribosyltran_N"/>
    <property type="match status" value="1"/>
</dbReference>
<dbReference type="InterPro" id="IPR029099">
    <property type="entry name" value="Pribosyltran_N"/>
</dbReference>
<evidence type="ECO:0000256" key="8">
    <source>
        <dbReference type="ARBA" id="ARBA00022842"/>
    </source>
</evidence>
<keyword evidence="6" id="KW-0418">Kinase</keyword>
<dbReference type="EC" id="2.7.6.1" evidence="1"/>
<keyword evidence="2" id="KW-0808">Transferase</keyword>
<feature type="domain" description="Phosphoribosyltransferase" evidence="11">
    <location>
        <begin position="145"/>
        <end position="240"/>
    </location>
</feature>
<dbReference type="PANTHER" id="PTHR10210">
    <property type="entry name" value="RIBOSE-PHOSPHATE DIPHOSPHOKINASE FAMILY MEMBER"/>
    <property type="match status" value="1"/>
</dbReference>
<proteinExistence type="inferred from homology"/>
<reference evidence="13 14" key="1">
    <citation type="journal article" date="2016" name="Nat. Commun.">
        <title>Thousands of microbial genomes shed light on interconnected biogeochemical processes in an aquifer system.</title>
        <authorList>
            <person name="Anantharaman K."/>
            <person name="Brown C.T."/>
            <person name="Hug L.A."/>
            <person name="Sharon I."/>
            <person name="Castelle C.J."/>
            <person name="Probst A.J."/>
            <person name="Thomas B.C."/>
            <person name="Singh A."/>
            <person name="Wilkins M.J."/>
            <person name="Karaoz U."/>
            <person name="Brodie E.L."/>
            <person name="Williams K.H."/>
            <person name="Hubbard S.S."/>
            <person name="Banfield J.F."/>
        </authorList>
    </citation>
    <scope>NUCLEOTIDE SEQUENCE [LARGE SCALE GENOMIC DNA]</scope>
</reference>
<dbReference type="SUPFAM" id="SSF53271">
    <property type="entry name" value="PRTase-like"/>
    <property type="match status" value="2"/>
</dbReference>
<accession>A0A1G1XPU6</accession>
<dbReference type="GO" id="GO:0005737">
    <property type="term" value="C:cytoplasm"/>
    <property type="evidence" value="ECO:0007669"/>
    <property type="project" value="TreeGrafter"/>
</dbReference>
<evidence type="ECO:0000259" key="12">
    <source>
        <dbReference type="Pfam" id="PF13793"/>
    </source>
</evidence>
<evidence type="ECO:0000256" key="10">
    <source>
        <dbReference type="RuleBase" id="RU004324"/>
    </source>
</evidence>
<keyword evidence="8" id="KW-0460">Magnesium</keyword>
<dbReference type="GO" id="GO:0016301">
    <property type="term" value="F:kinase activity"/>
    <property type="evidence" value="ECO:0007669"/>
    <property type="project" value="UniProtKB-KW"/>
</dbReference>
<keyword evidence="5" id="KW-0547">Nucleotide-binding</keyword>
<evidence type="ECO:0000313" key="13">
    <source>
        <dbReference type="EMBL" id="OGY42075.1"/>
    </source>
</evidence>
<keyword evidence="7" id="KW-0067">ATP-binding</keyword>
<feature type="domain" description="Ribose-phosphate pyrophosphokinase N-terminal" evidence="12">
    <location>
        <begin position="1"/>
        <end position="116"/>
    </location>
</feature>
<evidence type="ECO:0000256" key="9">
    <source>
        <dbReference type="ARBA" id="ARBA00049535"/>
    </source>
</evidence>
<dbReference type="Pfam" id="PF13793">
    <property type="entry name" value="Pribosyltran_N"/>
    <property type="match status" value="1"/>
</dbReference>
<dbReference type="EMBL" id="MHHZ01000009">
    <property type="protein sequence ID" value="OGY42075.1"/>
    <property type="molecule type" value="Genomic_DNA"/>
</dbReference>
<dbReference type="GO" id="GO:0004749">
    <property type="term" value="F:ribose phosphate diphosphokinase activity"/>
    <property type="evidence" value="ECO:0007669"/>
    <property type="project" value="UniProtKB-EC"/>
</dbReference>
<dbReference type="Proteomes" id="UP000176498">
    <property type="component" value="Unassembled WGS sequence"/>
</dbReference>
<evidence type="ECO:0000259" key="11">
    <source>
        <dbReference type="Pfam" id="PF00156"/>
    </source>
</evidence>
<dbReference type="GO" id="GO:0006015">
    <property type="term" value="P:5-phosphoribose 1-diphosphate biosynthetic process"/>
    <property type="evidence" value="ECO:0007669"/>
    <property type="project" value="TreeGrafter"/>
</dbReference>
<dbReference type="InterPro" id="IPR000836">
    <property type="entry name" value="PRTase_dom"/>
</dbReference>
<dbReference type="NCBIfam" id="TIGR01251">
    <property type="entry name" value="ribP_PPkin"/>
    <property type="match status" value="1"/>
</dbReference>
<keyword evidence="4 10" id="KW-0545">Nucleotide biosynthesis</keyword>
<name>A0A1G1XPU6_9BACT</name>
<dbReference type="GO" id="GO:0000287">
    <property type="term" value="F:magnesium ion binding"/>
    <property type="evidence" value="ECO:0007669"/>
    <property type="project" value="InterPro"/>
</dbReference>
<dbReference type="FunFam" id="3.40.50.2020:FF:000007">
    <property type="entry name" value="Ribose-phosphate pyrophosphokinase"/>
    <property type="match status" value="1"/>
</dbReference>
<dbReference type="GO" id="GO:0006164">
    <property type="term" value="P:purine nucleotide biosynthetic process"/>
    <property type="evidence" value="ECO:0007669"/>
    <property type="project" value="TreeGrafter"/>
</dbReference>
<keyword evidence="3" id="KW-0479">Metal-binding</keyword>
<evidence type="ECO:0000313" key="14">
    <source>
        <dbReference type="Proteomes" id="UP000176498"/>
    </source>
</evidence>
<protein>
    <recommendedName>
        <fullName evidence="1">ribose-phosphate diphosphokinase</fullName>
        <ecNumber evidence="1">2.7.6.1</ecNumber>
    </recommendedName>
</protein>
<sequence length="244" mass="27384">MYLFSLSNTKNLAEQICSKTKLKLGQHQAYRLSDGELYLAIKNKIKGQNVFVMGSTYQPDNNIIEFLILINALKENGAKKITAIIPYFGYARQDKIDRAGSPITAKLIADLFKTAGINQFITIDIHSQRNEKYLGPKLINISCLSLFADYIKKNIDLRNCLIVAPDKGAKPRALTLSKLLGKLPIIIMQKIRIKQNIAKVMRFKKAIAGKNALIIDDMIDTAGTIISACQELQRHQVKNIYVFA</sequence>
<comment type="caution">
    <text evidence="13">The sequence shown here is derived from an EMBL/GenBank/DDBJ whole genome shotgun (WGS) entry which is preliminary data.</text>
</comment>
<evidence type="ECO:0000256" key="1">
    <source>
        <dbReference type="ARBA" id="ARBA00013247"/>
    </source>
</evidence>
<dbReference type="InterPro" id="IPR005946">
    <property type="entry name" value="Rib-P_diPkinase"/>
</dbReference>
<dbReference type="Pfam" id="PF00156">
    <property type="entry name" value="Pribosyltran"/>
    <property type="match status" value="1"/>
</dbReference>
<dbReference type="GO" id="GO:0002189">
    <property type="term" value="C:ribose phosphate diphosphokinase complex"/>
    <property type="evidence" value="ECO:0007669"/>
    <property type="project" value="TreeGrafter"/>
</dbReference>
<comment type="catalytic activity">
    <reaction evidence="9">
        <text>D-ribose 5-phosphate + ATP = 5-phospho-alpha-D-ribose 1-diphosphate + AMP + H(+)</text>
        <dbReference type="Rhea" id="RHEA:15609"/>
        <dbReference type="ChEBI" id="CHEBI:15378"/>
        <dbReference type="ChEBI" id="CHEBI:30616"/>
        <dbReference type="ChEBI" id="CHEBI:58017"/>
        <dbReference type="ChEBI" id="CHEBI:78346"/>
        <dbReference type="ChEBI" id="CHEBI:456215"/>
        <dbReference type="EC" id="2.7.6.1"/>
    </reaction>
</comment>
<dbReference type="GO" id="GO:0005524">
    <property type="term" value="F:ATP binding"/>
    <property type="evidence" value="ECO:0007669"/>
    <property type="project" value="UniProtKB-KW"/>
</dbReference>
<dbReference type="CDD" id="cd06223">
    <property type="entry name" value="PRTases_typeI"/>
    <property type="match status" value="1"/>
</dbReference>
<gene>
    <name evidence="13" type="ORF">A2Y82_02300</name>
</gene>
<evidence type="ECO:0000256" key="4">
    <source>
        <dbReference type="ARBA" id="ARBA00022727"/>
    </source>
</evidence>
<evidence type="ECO:0000256" key="5">
    <source>
        <dbReference type="ARBA" id="ARBA00022741"/>
    </source>
</evidence>
<feature type="non-terminal residue" evidence="13">
    <location>
        <position position="244"/>
    </location>
</feature>
<comment type="similarity">
    <text evidence="10">Belongs to the ribose-phosphate pyrophosphokinase family.</text>
</comment>